<dbReference type="SUPFAM" id="SSF52833">
    <property type="entry name" value="Thioredoxin-like"/>
    <property type="match status" value="1"/>
</dbReference>
<dbReference type="Gene3D" id="1.20.1050.10">
    <property type="match status" value="1"/>
</dbReference>
<dbReference type="Proteomes" id="UP001148838">
    <property type="component" value="Unassembled WGS sequence"/>
</dbReference>
<dbReference type="SUPFAM" id="SSF47616">
    <property type="entry name" value="GST C-terminal domain-like"/>
    <property type="match status" value="1"/>
</dbReference>
<protein>
    <submittedName>
        <fullName evidence="5">Uncharacterized protein</fullName>
    </submittedName>
</protein>
<feature type="domain" description="GST N-terminal" evidence="3">
    <location>
        <begin position="1"/>
        <end position="82"/>
    </location>
</feature>
<dbReference type="Pfam" id="PF00043">
    <property type="entry name" value="GST_C"/>
    <property type="match status" value="1"/>
</dbReference>
<evidence type="ECO:0000313" key="6">
    <source>
        <dbReference type="Proteomes" id="UP001148838"/>
    </source>
</evidence>
<dbReference type="PANTHER" id="PTHR43969">
    <property type="entry name" value="GLUTATHIONE S TRANSFERASE D10, ISOFORM A-RELATED"/>
    <property type="match status" value="1"/>
</dbReference>
<evidence type="ECO:0000256" key="1">
    <source>
        <dbReference type="ARBA" id="ARBA00011738"/>
    </source>
</evidence>
<dbReference type="SFLD" id="SFLDS00019">
    <property type="entry name" value="Glutathione_Transferase_(cytos"/>
    <property type="match status" value="1"/>
</dbReference>
<evidence type="ECO:0000259" key="3">
    <source>
        <dbReference type="PROSITE" id="PS50404"/>
    </source>
</evidence>
<comment type="caution">
    <text evidence="5">The sequence shown here is derived from an EMBL/GenBank/DDBJ whole genome shotgun (WGS) entry which is preliminary data.</text>
</comment>
<gene>
    <name evidence="5" type="ORF">ANN_16333</name>
</gene>
<name>A0ABQ8SJH0_PERAM</name>
<evidence type="ECO:0000256" key="2">
    <source>
        <dbReference type="RuleBase" id="RU003494"/>
    </source>
</evidence>
<keyword evidence="6" id="KW-1185">Reference proteome</keyword>
<dbReference type="SFLD" id="SFLDG00358">
    <property type="entry name" value="Main_(cytGST)"/>
    <property type="match status" value="1"/>
</dbReference>
<dbReference type="InterPro" id="IPR004046">
    <property type="entry name" value="GST_C"/>
</dbReference>
<dbReference type="InterPro" id="IPR010987">
    <property type="entry name" value="Glutathione-S-Trfase_C-like"/>
</dbReference>
<dbReference type="CDD" id="cd03045">
    <property type="entry name" value="GST_N_Delta_Epsilon"/>
    <property type="match status" value="1"/>
</dbReference>
<sequence>MPKCLHYFPSIPPCRSVLLTAEAVGVELELKVVDLKEQEHMNPEFLEMNPQHCIPTLNDEGFIIWESRAIMGYLVEQYGPDDSLYPRDPKRRAIVNQRLFFDAGILYPRLAAFYYPMMFCDASVDTDRLARLEEAFQFLDIFLGGGDDWVAGRCLTIADIALVVSVSTVDALGFDVNKYSKVAKWYNRCKATIKGYYELNQHGALKFRELYDNSTPIK</sequence>
<comment type="similarity">
    <text evidence="2">Belongs to the GST superfamily.</text>
</comment>
<dbReference type="InterPro" id="IPR036282">
    <property type="entry name" value="Glutathione-S-Trfase_C_sf"/>
</dbReference>
<dbReference type="InterPro" id="IPR036249">
    <property type="entry name" value="Thioredoxin-like_sf"/>
</dbReference>
<dbReference type="Pfam" id="PF02798">
    <property type="entry name" value="GST_N"/>
    <property type="match status" value="1"/>
</dbReference>
<dbReference type="InterPro" id="IPR040079">
    <property type="entry name" value="Glutathione_S-Trfase"/>
</dbReference>
<dbReference type="Gene3D" id="3.40.30.10">
    <property type="entry name" value="Glutaredoxin"/>
    <property type="match status" value="1"/>
</dbReference>
<dbReference type="InterPro" id="IPR004045">
    <property type="entry name" value="Glutathione_S-Trfase_N"/>
</dbReference>
<reference evidence="5 6" key="1">
    <citation type="journal article" date="2022" name="Allergy">
        <title>Genome assembly and annotation of Periplaneta americana reveal a comprehensive cockroach allergen profile.</title>
        <authorList>
            <person name="Wang L."/>
            <person name="Xiong Q."/>
            <person name="Saelim N."/>
            <person name="Wang L."/>
            <person name="Nong W."/>
            <person name="Wan A.T."/>
            <person name="Shi M."/>
            <person name="Liu X."/>
            <person name="Cao Q."/>
            <person name="Hui J.H.L."/>
            <person name="Sookrung N."/>
            <person name="Leung T.F."/>
            <person name="Tungtrongchitr A."/>
            <person name="Tsui S.K.W."/>
        </authorList>
    </citation>
    <scope>NUCLEOTIDE SEQUENCE [LARGE SCALE GENOMIC DNA]</scope>
    <source>
        <strain evidence="5">PWHHKU_190912</strain>
    </source>
</reference>
<organism evidence="5 6">
    <name type="scientific">Periplaneta americana</name>
    <name type="common">American cockroach</name>
    <name type="synonym">Blatta americana</name>
    <dbReference type="NCBI Taxonomy" id="6978"/>
    <lineage>
        <taxon>Eukaryota</taxon>
        <taxon>Metazoa</taxon>
        <taxon>Ecdysozoa</taxon>
        <taxon>Arthropoda</taxon>
        <taxon>Hexapoda</taxon>
        <taxon>Insecta</taxon>
        <taxon>Pterygota</taxon>
        <taxon>Neoptera</taxon>
        <taxon>Polyneoptera</taxon>
        <taxon>Dictyoptera</taxon>
        <taxon>Blattodea</taxon>
        <taxon>Blattoidea</taxon>
        <taxon>Blattidae</taxon>
        <taxon>Blattinae</taxon>
        <taxon>Periplaneta</taxon>
    </lineage>
</organism>
<dbReference type="CDD" id="cd03177">
    <property type="entry name" value="GST_C_Delta_Epsilon"/>
    <property type="match status" value="1"/>
</dbReference>
<comment type="subunit">
    <text evidence="1">Homodimer.</text>
</comment>
<proteinExistence type="inferred from homology"/>
<evidence type="ECO:0000259" key="4">
    <source>
        <dbReference type="PROSITE" id="PS50405"/>
    </source>
</evidence>
<accession>A0ABQ8SJH0</accession>
<dbReference type="PANTHER" id="PTHR43969:SF9">
    <property type="entry name" value="GLUTATHIONE S TRANSFERASE D10, ISOFORM A-RELATED"/>
    <property type="match status" value="1"/>
</dbReference>
<feature type="domain" description="GST C-terminal" evidence="4">
    <location>
        <begin position="88"/>
        <end position="217"/>
    </location>
</feature>
<dbReference type="PROSITE" id="PS50405">
    <property type="entry name" value="GST_CTER"/>
    <property type="match status" value="1"/>
</dbReference>
<dbReference type="EMBL" id="JAJSOF020000027">
    <property type="protein sequence ID" value="KAJ4434014.1"/>
    <property type="molecule type" value="Genomic_DNA"/>
</dbReference>
<dbReference type="PROSITE" id="PS50404">
    <property type="entry name" value="GST_NTER"/>
    <property type="match status" value="1"/>
</dbReference>
<evidence type="ECO:0000313" key="5">
    <source>
        <dbReference type="EMBL" id="KAJ4434014.1"/>
    </source>
</evidence>